<keyword evidence="3 9" id="KW-0813">Transport</keyword>
<feature type="repeat" description="Solcar" evidence="8">
    <location>
        <begin position="3"/>
        <end position="133"/>
    </location>
</feature>
<protein>
    <submittedName>
        <fullName evidence="12">S-adenosylmethionine mitochondrial carrier protein</fullName>
    </submittedName>
</protein>
<sequence>MEENIVRWLFCGASAGLAVDLSLYPLDTIKTRLQSAQSIEQPRCCSDQRRFSNWWIADSFSASAHTPMKAVLSSWTGEFLLHLRLGPNLPKGELGFSAAGGFKNIYRGMSSVAIGSAPGAALFFSTYTTSKHLLGNQSTLTHALAACVAEVVACAVRVPTELIKQRAQATHGRRITTICRSIFSAEGINGFYRGYMSTLSREIPFSLIEFPLWEALKVWNARRRQRDCSPLESAACGSIAGSIAAAITTPLDVAKTRIMLNEGRLRPRILSTLQSVAHTGGMKRLYSGVVPRTVWMGLGGFVFFGAFEVSLKFSYWVFPESRRLALN</sequence>
<dbReference type="InterPro" id="IPR018108">
    <property type="entry name" value="MCP_transmembrane"/>
</dbReference>
<reference evidence="10 11" key="2">
    <citation type="submission" date="2018-11" db="EMBL/GenBank/DDBJ databases">
        <authorList>
            <consortium name="Pathogen Informatics"/>
        </authorList>
    </citation>
    <scope>NUCLEOTIDE SEQUENCE [LARGE SCALE GENOMIC DNA]</scope>
</reference>
<evidence type="ECO:0000313" key="11">
    <source>
        <dbReference type="Proteomes" id="UP000050794"/>
    </source>
</evidence>
<evidence type="ECO:0000256" key="6">
    <source>
        <dbReference type="ARBA" id="ARBA00022989"/>
    </source>
</evidence>
<gene>
    <name evidence="10" type="ORF">TCNE_LOCUS15246</name>
</gene>
<dbReference type="PROSITE" id="PS50920">
    <property type="entry name" value="SOLCAR"/>
    <property type="match status" value="3"/>
</dbReference>
<keyword evidence="11" id="KW-1185">Reference proteome</keyword>
<evidence type="ECO:0000256" key="9">
    <source>
        <dbReference type="RuleBase" id="RU000488"/>
    </source>
</evidence>
<evidence type="ECO:0000256" key="8">
    <source>
        <dbReference type="PROSITE-ProRule" id="PRU00282"/>
    </source>
</evidence>
<evidence type="ECO:0000256" key="4">
    <source>
        <dbReference type="ARBA" id="ARBA00022692"/>
    </source>
</evidence>
<dbReference type="Gene3D" id="1.50.40.10">
    <property type="entry name" value="Mitochondrial carrier domain"/>
    <property type="match status" value="2"/>
</dbReference>
<feature type="repeat" description="Solcar" evidence="8">
    <location>
        <begin position="137"/>
        <end position="219"/>
    </location>
</feature>
<evidence type="ECO:0000256" key="3">
    <source>
        <dbReference type="ARBA" id="ARBA00022448"/>
    </source>
</evidence>
<dbReference type="InterPro" id="IPR023395">
    <property type="entry name" value="MCP_dom_sf"/>
</dbReference>
<evidence type="ECO:0000256" key="5">
    <source>
        <dbReference type="ARBA" id="ARBA00022737"/>
    </source>
</evidence>
<dbReference type="PANTHER" id="PTHR45667">
    <property type="entry name" value="S-ADENOSYLMETHIONINE MITOCHONDRIAL CARRIER PROTEIN"/>
    <property type="match status" value="1"/>
</dbReference>
<keyword evidence="5" id="KW-0677">Repeat</keyword>
<organism evidence="11 12">
    <name type="scientific">Toxocara canis</name>
    <name type="common">Canine roundworm</name>
    <dbReference type="NCBI Taxonomy" id="6265"/>
    <lineage>
        <taxon>Eukaryota</taxon>
        <taxon>Metazoa</taxon>
        <taxon>Ecdysozoa</taxon>
        <taxon>Nematoda</taxon>
        <taxon>Chromadorea</taxon>
        <taxon>Rhabditida</taxon>
        <taxon>Spirurina</taxon>
        <taxon>Ascaridomorpha</taxon>
        <taxon>Ascaridoidea</taxon>
        <taxon>Toxocaridae</taxon>
        <taxon>Toxocara</taxon>
    </lineage>
</organism>
<evidence type="ECO:0000256" key="1">
    <source>
        <dbReference type="ARBA" id="ARBA00004141"/>
    </source>
</evidence>
<dbReference type="SUPFAM" id="SSF103506">
    <property type="entry name" value="Mitochondrial carrier"/>
    <property type="match status" value="1"/>
</dbReference>
<reference evidence="12" key="1">
    <citation type="submission" date="2016-06" db="UniProtKB">
        <authorList>
            <consortium name="WormBaseParasite"/>
        </authorList>
    </citation>
    <scope>IDENTIFICATION</scope>
</reference>
<evidence type="ECO:0000313" key="10">
    <source>
        <dbReference type="EMBL" id="VDM46567.1"/>
    </source>
</evidence>
<comment type="subcellular location">
    <subcellularLocation>
        <location evidence="1">Membrane</location>
        <topology evidence="1">Multi-pass membrane protein</topology>
    </subcellularLocation>
</comment>
<evidence type="ECO:0000313" key="12">
    <source>
        <dbReference type="WBParaSite" id="TCNE_0001524701-mRNA-1"/>
    </source>
</evidence>
<keyword evidence="4 8" id="KW-0812">Transmembrane</keyword>
<evidence type="ECO:0000256" key="7">
    <source>
        <dbReference type="ARBA" id="ARBA00023136"/>
    </source>
</evidence>
<dbReference type="Proteomes" id="UP000050794">
    <property type="component" value="Unassembled WGS sequence"/>
</dbReference>
<evidence type="ECO:0000256" key="2">
    <source>
        <dbReference type="ARBA" id="ARBA00006375"/>
    </source>
</evidence>
<dbReference type="WBParaSite" id="TCNE_0001524701-mRNA-1">
    <property type="protein sequence ID" value="TCNE_0001524701-mRNA-1"/>
    <property type="gene ID" value="TCNE_0001524701"/>
</dbReference>
<dbReference type="AlphaFoldDB" id="A0A183V3C6"/>
<proteinExistence type="inferred from homology"/>
<keyword evidence="7 8" id="KW-0472">Membrane</keyword>
<comment type="similarity">
    <text evidence="2 9">Belongs to the mitochondrial carrier (TC 2.A.29) family.</text>
</comment>
<accession>A0A183V3C6</accession>
<dbReference type="EMBL" id="UYWY01022728">
    <property type="protein sequence ID" value="VDM46567.1"/>
    <property type="molecule type" value="Genomic_DNA"/>
</dbReference>
<feature type="repeat" description="Solcar" evidence="8">
    <location>
        <begin position="228"/>
        <end position="313"/>
    </location>
</feature>
<name>A0A183V3C6_TOXCA</name>
<dbReference type="Pfam" id="PF00153">
    <property type="entry name" value="Mito_carr"/>
    <property type="match status" value="4"/>
</dbReference>
<dbReference type="GO" id="GO:0016020">
    <property type="term" value="C:membrane"/>
    <property type="evidence" value="ECO:0007669"/>
    <property type="project" value="UniProtKB-SubCell"/>
</dbReference>
<keyword evidence="6" id="KW-1133">Transmembrane helix</keyword>